<keyword evidence="2" id="KW-1185">Reference proteome</keyword>
<sequence length="74" mass="7794">MTDFTYVVNKEKFMQQIDDIVSGWLSGAEGGMENPAGPLYIEGMSATEAALTDSSLPLFTRCSSCSASSGGQCC</sequence>
<dbReference type="InterPro" id="IPR046197">
    <property type="entry name" value="DUF6229"/>
</dbReference>
<dbReference type="STRING" id="84531.LA76x_3063"/>
<dbReference type="Pfam" id="PF19740">
    <property type="entry name" value="DUF6229"/>
    <property type="match status" value="1"/>
</dbReference>
<name>A0A0S2FCB6_LYSAN</name>
<organism evidence="1 2">
    <name type="scientific">Lysobacter antibioticus</name>
    <dbReference type="NCBI Taxonomy" id="84531"/>
    <lineage>
        <taxon>Bacteria</taxon>
        <taxon>Pseudomonadati</taxon>
        <taxon>Pseudomonadota</taxon>
        <taxon>Gammaproteobacteria</taxon>
        <taxon>Lysobacterales</taxon>
        <taxon>Lysobacteraceae</taxon>
        <taxon>Lysobacter</taxon>
    </lineage>
</organism>
<evidence type="ECO:0000313" key="2">
    <source>
        <dbReference type="Proteomes" id="UP000060787"/>
    </source>
</evidence>
<dbReference type="RefSeq" id="WP_211265021.1">
    <property type="nucleotide sequence ID" value="NZ_CP011129.1"/>
</dbReference>
<dbReference type="Proteomes" id="UP000060787">
    <property type="component" value="Chromosome"/>
</dbReference>
<dbReference type="AlphaFoldDB" id="A0A0S2FCB6"/>
<accession>A0A0S2FCB6</accession>
<proteinExistence type="predicted"/>
<dbReference type="KEGG" id="lab:LA76x_3063"/>
<evidence type="ECO:0000313" key="1">
    <source>
        <dbReference type="EMBL" id="ALN81191.1"/>
    </source>
</evidence>
<protein>
    <submittedName>
        <fullName evidence="1">Uncharacterized protein</fullName>
    </submittedName>
</protein>
<reference evidence="1 2" key="1">
    <citation type="journal article" date="2015" name="BMC Genomics">
        <title>Comparative genomics and metabolic profiling of the genus Lysobacter.</title>
        <authorList>
            <person name="de Bruijn I."/>
            <person name="Cheng X."/>
            <person name="de Jager V."/>
            <person name="Exposito R.G."/>
            <person name="Watrous J."/>
            <person name="Patel N."/>
            <person name="Postma J."/>
            <person name="Dorrestein P.C."/>
            <person name="Kobayashi D."/>
            <person name="Raaijmakers J.M."/>
        </authorList>
    </citation>
    <scope>NUCLEOTIDE SEQUENCE [LARGE SCALE GENOMIC DNA]</scope>
    <source>
        <strain evidence="1 2">76</strain>
    </source>
</reference>
<dbReference type="PATRIC" id="fig|84531.8.peg.3073"/>
<dbReference type="EMBL" id="CP011129">
    <property type="protein sequence ID" value="ALN81191.1"/>
    <property type="molecule type" value="Genomic_DNA"/>
</dbReference>
<gene>
    <name evidence="1" type="ORF">LA76x_3063</name>
</gene>
<dbReference type="eggNOG" id="ENOG5031FH5">
    <property type="taxonomic scope" value="Bacteria"/>
</dbReference>